<dbReference type="InterPro" id="IPR036890">
    <property type="entry name" value="HATPase_C_sf"/>
</dbReference>
<dbReference type="AlphaFoldDB" id="A0A1Y5RRZ0"/>
<dbReference type="InterPro" id="IPR050980">
    <property type="entry name" value="2C_sensor_his_kinase"/>
</dbReference>
<dbReference type="Proteomes" id="UP000193200">
    <property type="component" value="Unassembled WGS sequence"/>
</dbReference>
<feature type="transmembrane region" description="Helical" evidence="11">
    <location>
        <begin position="45"/>
        <end position="64"/>
    </location>
</feature>
<feature type="transmembrane region" description="Helical" evidence="11">
    <location>
        <begin position="70"/>
        <end position="91"/>
    </location>
</feature>
<comment type="catalytic activity">
    <reaction evidence="1">
        <text>ATP + protein L-histidine = ADP + protein N-phospho-L-histidine.</text>
        <dbReference type="EC" id="2.7.13.3"/>
    </reaction>
</comment>
<dbReference type="InterPro" id="IPR005467">
    <property type="entry name" value="His_kinase_dom"/>
</dbReference>
<feature type="transmembrane region" description="Helical" evidence="11">
    <location>
        <begin position="182"/>
        <end position="203"/>
    </location>
</feature>
<keyword evidence="11" id="KW-1133">Transmembrane helix</keyword>
<sequence length="452" mass="48105">MSDPSTSGDPGGGQPSLAGPDQSGTRSGSPPLPDHERRVRLQTLVISRWIAVAGQTFALLFVRVALEFEFAFFLCLGIVAASAVLNLAVSLSYPTGARLSNRGATLSLCYDVLQLAALLYLTGGLDNPFALLLIVPVTISATVLSFSSTLLLVTIAVAIILLLSVRHQPLPWVAEGFALPGLYVAGIASALTLGVVFITVYAWRVAAEARRMQDALAATHLALAREQQLSALGALAAATAHELGTPLGTIKLISHELVRDVEPGSPYREDISILATEADRCARLLAELTQQPESGHERPLAVLGLRALVASAAERHQPNGIVLRIVTAADNQGPEPRFVRLPETEHGLGNLIENALDFAAGLVEIRLSWDDREARIEIADDGPGIPFDIMQKLGEPYVSTRTGNGGMGLGVFIAKTLLERTGAEIRFGNERDRGAKVVIVWPRGILEEPGSP</sequence>
<dbReference type="Pfam" id="PF02518">
    <property type="entry name" value="HATPase_c"/>
    <property type="match status" value="1"/>
</dbReference>
<dbReference type="GO" id="GO:0005886">
    <property type="term" value="C:plasma membrane"/>
    <property type="evidence" value="ECO:0007669"/>
    <property type="project" value="UniProtKB-SubCell"/>
</dbReference>
<keyword evidence="14" id="KW-1185">Reference proteome</keyword>
<dbReference type="Pfam" id="PF00512">
    <property type="entry name" value="HisKA"/>
    <property type="match status" value="1"/>
</dbReference>
<dbReference type="CDD" id="cd00082">
    <property type="entry name" value="HisKA"/>
    <property type="match status" value="1"/>
</dbReference>
<keyword evidence="9" id="KW-0067">ATP-binding</keyword>
<evidence type="ECO:0000256" key="11">
    <source>
        <dbReference type="SAM" id="Phobius"/>
    </source>
</evidence>
<evidence type="ECO:0000256" key="4">
    <source>
        <dbReference type="ARBA" id="ARBA00022475"/>
    </source>
</evidence>
<dbReference type="SMART" id="SM00388">
    <property type="entry name" value="HisKA"/>
    <property type="match status" value="1"/>
</dbReference>
<dbReference type="Gene3D" id="3.30.565.10">
    <property type="entry name" value="Histidine kinase-like ATPase, C-terminal domain"/>
    <property type="match status" value="1"/>
</dbReference>
<evidence type="ECO:0000256" key="5">
    <source>
        <dbReference type="ARBA" id="ARBA00022553"/>
    </source>
</evidence>
<dbReference type="InParanoid" id="A0A1Y5RRZ0"/>
<comment type="subcellular location">
    <subcellularLocation>
        <location evidence="2">Cell membrane</location>
        <topology evidence="2">Multi-pass membrane protein</topology>
    </subcellularLocation>
</comment>
<feature type="domain" description="Histidine kinase" evidence="12">
    <location>
        <begin position="238"/>
        <end position="445"/>
    </location>
</feature>
<dbReference type="SUPFAM" id="SSF47384">
    <property type="entry name" value="Homodimeric domain of signal transducing histidine kinase"/>
    <property type="match status" value="1"/>
</dbReference>
<dbReference type="EMBL" id="FWFR01000001">
    <property type="protein sequence ID" value="SLN21286.1"/>
    <property type="molecule type" value="Genomic_DNA"/>
</dbReference>
<evidence type="ECO:0000256" key="3">
    <source>
        <dbReference type="ARBA" id="ARBA00012438"/>
    </source>
</evidence>
<dbReference type="GO" id="GO:0005524">
    <property type="term" value="F:ATP binding"/>
    <property type="evidence" value="ECO:0007669"/>
    <property type="project" value="UniProtKB-KW"/>
</dbReference>
<evidence type="ECO:0000256" key="8">
    <source>
        <dbReference type="ARBA" id="ARBA00022777"/>
    </source>
</evidence>
<evidence type="ECO:0000313" key="13">
    <source>
        <dbReference type="EMBL" id="SLN21286.1"/>
    </source>
</evidence>
<evidence type="ECO:0000256" key="9">
    <source>
        <dbReference type="ARBA" id="ARBA00022840"/>
    </source>
</evidence>
<dbReference type="PANTHER" id="PTHR44936:SF10">
    <property type="entry name" value="SENSOR PROTEIN RSTB"/>
    <property type="match status" value="1"/>
</dbReference>
<evidence type="ECO:0000256" key="2">
    <source>
        <dbReference type="ARBA" id="ARBA00004651"/>
    </source>
</evidence>
<dbReference type="EC" id="2.7.13.3" evidence="3"/>
<keyword evidence="7" id="KW-0547">Nucleotide-binding</keyword>
<dbReference type="PRINTS" id="PR00344">
    <property type="entry name" value="BCTRLSENSOR"/>
</dbReference>
<keyword evidence="11" id="KW-0472">Membrane</keyword>
<dbReference type="SMART" id="SM00387">
    <property type="entry name" value="HATPase_c"/>
    <property type="match status" value="1"/>
</dbReference>
<evidence type="ECO:0000256" key="10">
    <source>
        <dbReference type="SAM" id="MobiDB-lite"/>
    </source>
</evidence>
<accession>A0A1Y5RRZ0</accession>
<dbReference type="InterPro" id="IPR036097">
    <property type="entry name" value="HisK_dim/P_sf"/>
</dbReference>
<dbReference type="PANTHER" id="PTHR44936">
    <property type="entry name" value="SENSOR PROTEIN CREC"/>
    <property type="match status" value="1"/>
</dbReference>
<dbReference type="GO" id="GO:0000155">
    <property type="term" value="F:phosphorelay sensor kinase activity"/>
    <property type="evidence" value="ECO:0007669"/>
    <property type="project" value="InterPro"/>
</dbReference>
<dbReference type="InterPro" id="IPR003594">
    <property type="entry name" value="HATPase_dom"/>
</dbReference>
<dbReference type="InterPro" id="IPR003661">
    <property type="entry name" value="HisK_dim/P_dom"/>
</dbReference>
<dbReference type="RefSeq" id="WP_217807753.1">
    <property type="nucleotide sequence ID" value="NZ_FWFR01000001.1"/>
</dbReference>
<name>A0A1Y5RRZ0_9PROT</name>
<dbReference type="CDD" id="cd00075">
    <property type="entry name" value="HATPase"/>
    <property type="match status" value="1"/>
</dbReference>
<keyword evidence="8 13" id="KW-0418">Kinase</keyword>
<evidence type="ECO:0000256" key="6">
    <source>
        <dbReference type="ARBA" id="ARBA00022679"/>
    </source>
</evidence>
<keyword evidence="5" id="KW-0597">Phosphoprotein</keyword>
<feature type="transmembrane region" description="Helical" evidence="11">
    <location>
        <begin position="129"/>
        <end position="162"/>
    </location>
</feature>
<feature type="region of interest" description="Disordered" evidence="10">
    <location>
        <begin position="1"/>
        <end position="35"/>
    </location>
</feature>
<evidence type="ECO:0000259" key="12">
    <source>
        <dbReference type="PROSITE" id="PS50109"/>
    </source>
</evidence>
<evidence type="ECO:0000313" key="14">
    <source>
        <dbReference type="Proteomes" id="UP000193200"/>
    </source>
</evidence>
<gene>
    <name evidence="13" type="primary">regB</name>
    <name evidence="13" type="ORF">OCH7691_00536</name>
</gene>
<dbReference type="Gene3D" id="1.10.287.130">
    <property type="match status" value="1"/>
</dbReference>
<dbReference type="SUPFAM" id="SSF55874">
    <property type="entry name" value="ATPase domain of HSP90 chaperone/DNA topoisomerase II/histidine kinase"/>
    <property type="match status" value="1"/>
</dbReference>
<dbReference type="InterPro" id="IPR004358">
    <property type="entry name" value="Sig_transdc_His_kin-like_C"/>
</dbReference>
<keyword evidence="11" id="KW-0812">Transmembrane</keyword>
<keyword evidence="6 13" id="KW-0808">Transferase</keyword>
<reference evidence="13 14" key="1">
    <citation type="submission" date="2017-03" db="EMBL/GenBank/DDBJ databases">
        <authorList>
            <person name="Afonso C.L."/>
            <person name="Miller P.J."/>
            <person name="Scott M.A."/>
            <person name="Spackman E."/>
            <person name="Goraichik I."/>
            <person name="Dimitrov K.M."/>
            <person name="Suarez D.L."/>
            <person name="Swayne D.E."/>
        </authorList>
    </citation>
    <scope>NUCLEOTIDE SEQUENCE [LARGE SCALE GENOMIC DNA]</scope>
    <source>
        <strain evidence="13 14">CECT 7691</strain>
    </source>
</reference>
<organism evidence="13 14">
    <name type="scientific">Oceanibacterium hippocampi</name>
    <dbReference type="NCBI Taxonomy" id="745714"/>
    <lineage>
        <taxon>Bacteria</taxon>
        <taxon>Pseudomonadati</taxon>
        <taxon>Pseudomonadota</taxon>
        <taxon>Alphaproteobacteria</taxon>
        <taxon>Sneathiellales</taxon>
        <taxon>Sneathiellaceae</taxon>
        <taxon>Oceanibacterium</taxon>
    </lineage>
</organism>
<keyword evidence="4" id="KW-1003">Cell membrane</keyword>
<dbReference type="PROSITE" id="PS50109">
    <property type="entry name" value="HIS_KIN"/>
    <property type="match status" value="1"/>
</dbReference>
<proteinExistence type="predicted"/>
<dbReference type="NCBIfam" id="NF033792">
    <property type="entry name" value="ActS_PrrB_HisK"/>
    <property type="match status" value="1"/>
</dbReference>
<evidence type="ECO:0000256" key="1">
    <source>
        <dbReference type="ARBA" id="ARBA00000085"/>
    </source>
</evidence>
<dbReference type="InterPro" id="IPR047770">
    <property type="entry name" value="RegB"/>
</dbReference>
<evidence type="ECO:0000256" key="7">
    <source>
        <dbReference type="ARBA" id="ARBA00022741"/>
    </source>
</evidence>
<protein>
    <recommendedName>
        <fullName evidence="3">histidine kinase</fullName>
        <ecNumber evidence="3">2.7.13.3</ecNumber>
    </recommendedName>
</protein>